<dbReference type="STRING" id="113562.SAMN04489716_5949"/>
<feature type="domain" description="ScoMcrA-like SRA" evidence="2">
    <location>
        <begin position="1"/>
        <end position="113"/>
    </location>
</feature>
<evidence type="ECO:0000313" key="4">
    <source>
        <dbReference type="Proteomes" id="UP000198688"/>
    </source>
</evidence>
<dbReference type="AlphaFoldDB" id="A0A1H2CJH7"/>
<accession>A0A1H2CJH7</accession>
<reference evidence="3 4" key="1">
    <citation type="submission" date="2016-10" db="EMBL/GenBank/DDBJ databases">
        <authorList>
            <person name="de Groot N.N."/>
        </authorList>
    </citation>
    <scope>NUCLEOTIDE SEQUENCE [LARGE SCALE GENOMIC DNA]</scope>
    <source>
        <strain evidence="3 4">DSM 43941</strain>
    </source>
</reference>
<evidence type="ECO:0000256" key="1">
    <source>
        <dbReference type="SAM" id="MobiDB-lite"/>
    </source>
</evidence>
<evidence type="ECO:0000259" key="2">
    <source>
        <dbReference type="Pfam" id="PF26348"/>
    </source>
</evidence>
<sequence length="273" mass="30509">MFVYSDRDEGEKWGYDFDGWSTDRSVFFYTGEGAEGDHTFTYWKNQAVLAHKEAGRALHLFIAASGKQPGGKLHRYVGEFEVDPGLPYVREDDPIRERSVIVFRLRPLGTVDRAEADLAGFPDVEQTAESSVVPTEAGDAESFDRSPPTGGKALRRETGLSKRYEHYLLDKGHSVGRCRIRPPGEIKYLFTDLYDSTANELYEAKAVSTREAVRCAIGQLLDYRRHIESKDARLVVLLPVQPAGDLLSLIHSCGMSCVYEIAEGAFDRIDPPA</sequence>
<name>A0A1H2CJH7_9ACTN</name>
<protein>
    <recommendedName>
        <fullName evidence="2">ScoMcrA-like SRA domain-containing protein</fullName>
    </recommendedName>
</protein>
<dbReference type="EMBL" id="LT629758">
    <property type="protein sequence ID" value="SDT70412.1"/>
    <property type="molecule type" value="Genomic_DNA"/>
</dbReference>
<gene>
    <name evidence="3" type="ORF">SAMN04489716_5949</name>
</gene>
<proteinExistence type="predicted"/>
<dbReference type="Pfam" id="PF26348">
    <property type="entry name" value="SRA_ScoMcrA"/>
    <property type="match status" value="1"/>
</dbReference>
<dbReference type="InterPro" id="IPR058712">
    <property type="entry name" value="SRA_ScoMcrA"/>
</dbReference>
<organism evidence="3 4">
    <name type="scientific">Actinoplanes derwentensis</name>
    <dbReference type="NCBI Taxonomy" id="113562"/>
    <lineage>
        <taxon>Bacteria</taxon>
        <taxon>Bacillati</taxon>
        <taxon>Actinomycetota</taxon>
        <taxon>Actinomycetes</taxon>
        <taxon>Micromonosporales</taxon>
        <taxon>Micromonosporaceae</taxon>
        <taxon>Actinoplanes</taxon>
    </lineage>
</organism>
<feature type="region of interest" description="Disordered" evidence="1">
    <location>
        <begin position="125"/>
        <end position="154"/>
    </location>
</feature>
<dbReference type="Proteomes" id="UP000198688">
    <property type="component" value="Chromosome I"/>
</dbReference>
<keyword evidence="4" id="KW-1185">Reference proteome</keyword>
<evidence type="ECO:0000313" key="3">
    <source>
        <dbReference type="EMBL" id="SDT70412.1"/>
    </source>
</evidence>